<evidence type="ECO:0000313" key="25">
    <source>
        <dbReference type="Proteomes" id="UP000811609"/>
    </source>
</evidence>
<feature type="domain" description="Bulb-type lectin" evidence="22">
    <location>
        <begin position="24"/>
        <end position="145"/>
    </location>
</feature>
<keyword evidence="6 15" id="KW-0547">Nucleotide-binding</keyword>
<dbReference type="InterPro" id="IPR000858">
    <property type="entry name" value="S_locus_glycoprot_dom"/>
</dbReference>
<evidence type="ECO:0000256" key="1">
    <source>
        <dbReference type="ARBA" id="ARBA00004479"/>
    </source>
</evidence>
<dbReference type="AlphaFoldDB" id="A0A8T1P7X9"/>
<dbReference type="PROSITE" id="PS00107">
    <property type="entry name" value="PROTEIN_KINASE_ATP"/>
    <property type="match status" value="1"/>
</dbReference>
<dbReference type="InterPro" id="IPR000719">
    <property type="entry name" value="Prot_kinase_dom"/>
</dbReference>
<keyword evidence="11" id="KW-1015">Disulfide bond</keyword>
<feature type="region of interest" description="Disordered" evidence="18">
    <location>
        <begin position="692"/>
        <end position="724"/>
    </location>
</feature>
<evidence type="ECO:0000259" key="23">
    <source>
        <dbReference type="PROSITE" id="PS50948"/>
    </source>
</evidence>
<feature type="signal peptide" evidence="19">
    <location>
        <begin position="1"/>
        <end position="23"/>
    </location>
</feature>
<feature type="domain" description="EGF-like" evidence="21">
    <location>
        <begin position="274"/>
        <end position="310"/>
    </location>
</feature>
<dbReference type="GO" id="GO:0005524">
    <property type="term" value="F:ATP binding"/>
    <property type="evidence" value="ECO:0007669"/>
    <property type="project" value="UniProtKB-UniRule"/>
</dbReference>
<dbReference type="PROSITE" id="PS50927">
    <property type="entry name" value="BULB_LECTIN"/>
    <property type="match status" value="1"/>
</dbReference>
<dbReference type="FunFam" id="3.30.200.20:FF:001238">
    <property type="entry name" value="Os08g0179000 protein"/>
    <property type="match status" value="1"/>
</dbReference>
<comment type="catalytic activity">
    <reaction evidence="13 15">
        <text>L-threonyl-[protein] + ATP = O-phospho-L-threonyl-[protein] + ADP + H(+)</text>
        <dbReference type="Rhea" id="RHEA:46608"/>
        <dbReference type="Rhea" id="RHEA-COMP:11060"/>
        <dbReference type="Rhea" id="RHEA-COMP:11605"/>
        <dbReference type="ChEBI" id="CHEBI:15378"/>
        <dbReference type="ChEBI" id="CHEBI:30013"/>
        <dbReference type="ChEBI" id="CHEBI:30616"/>
        <dbReference type="ChEBI" id="CHEBI:61977"/>
        <dbReference type="ChEBI" id="CHEBI:456216"/>
        <dbReference type="EC" id="2.7.11.1"/>
    </reaction>
</comment>
<keyword evidence="25" id="KW-1185">Reference proteome</keyword>
<dbReference type="CDD" id="cd00028">
    <property type="entry name" value="B_lectin"/>
    <property type="match status" value="1"/>
</dbReference>
<feature type="compositionally biased region" description="Low complexity" evidence="18">
    <location>
        <begin position="704"/>
        <end position="724"/>
    </location>
</feature>
<gene>
    <name evidence="24" type="ORF">CIPAW_11G179700</name>
</gene>
<comment type="caution">
    <text evidence="16">Lacks conserved residue(s) required for the propagation of feature annotation.</text>
</comment>
<evidence type="ECO:0000256" key="12">
    <source>
        <dbReference type="ARBA" id="ARBA00023180"/>
    </source>
</evidence>
<dbReference type="EC" id="2.7.11.1" evidence="15"/>
<comment type="subcellular location">
    <subcellularLocation>
        <location evidence="1">Membrane</location>
        <topology evidence="1">Single-pass type I membrane protein</topology>
    </subcellularLocation>
</comment>
<dbReference type="FunFam" id="1.10.510.10:FF:000060">
    <property type="entry name" value="G-type lectin S-receptor-like serine/threonine-protein kinase"/>
    <property type="match status" value="1"/>
</dbReference>
<keyword evidence="16" id="KW-0245">EGF-like domain</keyword>
<comment type="similarity">
    <text evidence="15">Belongs to the protein kinase superfamily. Ser/Thr protein kinase family.</text>
</comment>
<evidence type="ECO:0000256" key="5">
    <source>
        <dbReference type="ARBA" id="ARBA00022729"/>
    </source>
</evidence>
<evidence type="ECO:0000256" key="11">
    <source>
        <dbReference type="ARBA" id="ARBA00023157"/>
    </source>
</evidence>
<dbReference type="InterPro" id="IPR024171">
    <property type="entry name" value="SRK-like_kinase"/>
</dbReference>
<evidence type="ECO:0000256" key="7">
    <source>
        <dbReference type="ARBA" id="ARBA00022777"/>
    </source>
</evidence>
<dbReference type="PROSITE" id="PS50948">
    <property type="entry name" value="PAN"/>
    <property type="match status" value="1"/>
</dbReference>
<evidence type="ECO:0000256" key="14">
    <source>
        <dbReference type="ARBA" id="ARBA00048679"/>
    </source>
</evidence>
<keyword evidence="3 15" id="KW-0808">Transferase</keyword>
<dbReference type="Pfam" id="PF11883">
    <property type="entry name" value="DUF3403"/>
    <property type="match status" value="1"/>
</dbReference>
<evidence type="ECO:0000313" key="24">
    <source>
        <dbReference type="EMBL" id="KAG6637452.1"/>
    </source>
</evidence>
<evidence type="ECO:0000256" key="19">
    <source>
        <dbReference type="SAM" id="SignalP"/>
    </source>
</evidence>
<keyword evidence="8 15" id="KW-0067">ATP-binding</keyword>
<dbReference type="Pfam" id="PF07714">
    <property type="entry name" value="PK_Tyr_Ser-Thr"/>
    <property type="match status" value="1"/>
</dbReference>
<evidence type="ECO:0000256" key="10">
    <source>
        <dbReference type="ARBA" id="ARBA00023136"/>
    </source>
</evidence>
<evidence type="ECO:0000256" key="16">
    <source>
        <dbReference type="PROSITE-ProRule" id="PRU00076"/>
    </source>
</evidence>
<evidence type="ECO:0000256" key="15">
    <source>
        <dbReference type="PIRNR" id="PIRNR000641"/>
    </source>
</evidence>
<dbReference type="PANTHER" id="PTHR32444:SF234">
    <property type="entry name" value="RECEPTOR-LIKE SERINE_THREONINE-PROTEIN KINASE"/>
    <property type="match status" value="1"/>
</dbReference>
<dbReference type="PROSITE" id="PS00108">
    <property type="entry name" value="PROTEIN_KINASE_ST"/>
    <property type="match status" value="1"/>
</dbReference>
<dbReference type="GO" id="GO:0004674">
    <property type="term" value="F:protein serine/threonine kinase activity"/>
    <property type="evidence" value="ECO:0007669"/>
    <property type="project" value="UniProtKB-KW"/>
</dbReference>
<dbReference type="Pfam" id="PF01453">
    <property type="entry name" value="B_lectin"/>
    <property type="match status" value="1"/>
</dbReference>
<keyword evidence="7 15" id="KW-0418">Kinase</keyword>
<keyword evidence="10" id="KW-0472">Membrane</keyword>
<evidence type="ECO:0000256" key="18">
    <source>
        <dbReference type="SAM" id="MobiDB-lite"/>
    </source>
</evidence>
<evidence type="ECO:0000256" key="3">
    <source>
        <dbReference type="ARBA" id="ARBA00022679"/>
    </source>
</evidence>
<evidence type="ECO:0000259" key="21">
    <source>
        <dbReference type="PROSITE" id="PS50026"/>
    </source>
</evidence>
<comment type="caution">
    <text evidence="24">The sequence shown here is derived from an EMBL/GenBank/DDBJ whole genome shotgun (WGS) entry which is preliminary data.</text>
</comment>
<feature type="domain" description="Apple" evidence="23">
    <location>
        <begin position="329"/>
        <end position="413"/>
    </location>
</feature>
<dbReference type="PROSITE" id="PS50026">
    <property type="entry name" value="EGF_3"/>
    <property type="match status" value="1"/>
</dbReference>
<dbReference type="Pfam" id="PF08276">
    <property type="entry name" value="PAN_2"/>
    <property type="match status" value="1"/>
</dbReference>
<dbReference type="PROSITE" id="PS50011">
    <property type="entry name" value="PROTEIN_KINASE_DOM"/>
    <property type="match status" value="1"/>
</dbReference>
<organism evidence="24 25">
    <name type="scientific">Carya illinoinensis</name>
    <name type="common">Pecan</name>
    <dbReference type="NCBI Taxonomy" id="32201"/>
    <lineage>
        <taxon>Eukaryota</taxon>
        <taxon>Viridiplantae</taxon>
        <taxon>Streptophyta</taxon>
        <taxon>Embryophyta</taxon>
        <taxon>Tracheophyta</taxon>
        <taxon>Spermatophyta</taxon>
        <taxon>Magnoliopsida</taxon>
        <taxon>eudicotyledons</taxon>
        <taxon>Gunneridae</taxon>
        <taxon>Pentapetalae</taxon>
        <taxon>rosids</taxon>
        <taxon>fabids</taxon>
        <taxon>Fagales</taxon>
        <taxon>Juglandaceae</taxon>
        <taxon>Carya</taxon>
    </lineage>
</organism>
<feature type="domain" description="Protein kinase" evidence="20">
    <location>
        <begin position="423"/>
        <end position="724"/>
    </location>
</feature>
<keyword evidence="2 15" id="KW-0723">Serine/threonine-protein kinase</keyword>
<dbReference type="PIRSF" id="PIRSF000641">
    <property type="entry name" value="SRK"/>
    <property type="match status" value="1"/>
</dbReference>
<evidence type="ECO:0000256" key="9">
    <source>
        <dbReference type="ARBA" id="ARBA00022989"/>
    </source>
</evidence>
<keyword evidence="4" id="KW-0812">Transmembrane</keyword>
<dbReference type="Proteomes" id="UP000811609">
    <property type="component" value="Chromosome 11"/>
</dbReference>
<reference evidence="24" key="1">
    <citation type="submission" date="2020-12" db="EMBL/GenBank/DDBJ databases">
        <title>WGS assembly of Carya illinoinensis cv. Pawnee.</title>
        <authorList>
            <person name="Platts A."/>
            <person name="Shu S."/>
            <person name="Wright S."/>
            <person name="Barry K."/>
            <person name="Edger P."/>
            <person name="Pires J.C."/>
            <person name="Schmutz J."/>
        </authorList>
    </citation>
    <scope>NUCLEOTIDE SEQUENCE</scope>
    <source>
        <tissue evidence="24">Leaf</tissue>
    </source>
</reference>
<keyword evidence="5 19" id="KW-0732">Signal</keyword>
<dbReference type="EMBL" id="CM031819">
    <property type="protein sequence ID" value="KAG6637452.1"/>
    <property type="molecule type" value="Genomic_DNA"/>
</dbReference>
<evidence type="ECO:0000256" key="17">
    <source>
        <dbReference type="PROSITE-ProRule" id="PRU10141"/>
    </source>
</evidence>
<dbReference type="SMART" id="SM00473">
    <property type="entry name" value="PAN_AP"/>
    <property type="match status" value="1"/>
</dbReference>
<dbReference type="CDD" id="cd01098">
    <property type="entry name" value="PAN_AP_plant"/>
    <property type="match status" value="1"/>
</dbReference>
<dbReference type="InterPro" id="IPR003609">
    <property type="entry name" value="Pan_app"/>
</dbReference>
<keyword evidence="12" id="KW-0325">Glycoprotein</keyword>
<evidence type="ECO:0000256" key="2">
    <source>
        <dbReference type="ARBA" id="ARBA00022527"/>
    </source>
</evidence>
<evidence type="ECO:0000259" key="20">
    <source>
        <dbReference type="PROSITE" id="PS50011"/>
    </source>
</evidence>
<accession>A0A8T1P7X9</accession>
<evidence type="ECO:0000256" key="8">
    <source>
        <dbReference type="ARBA" id="ARBA00022840"/>
    </source>
</evidence>
<dbReference type="GO" id="GO:0048544">
    <property type="term" value="P:recognition of pollen"/>
    <property type="evidence" value="ECO:0007669"/>
    <property type="project" value="InterPro"/>
</dbReference>
<evidence type="ECO:0000256" key="4">
    <source>
        <dbReference type="ARBA" id="ARBA00022692"/>
    </source>
</evidence>
<dbReference type="GO" id="GO:0016020">
    <property type="term" value="C:membrane"/>
    <property type="evidence" value="ECO:0007669"/>
    <property type="project" value="UniProtKB-SubCell"/>
</dbReference>
<proteinExistence type="inferred from homology"/>
<feature type="chain" id="PRO_5035937676" description="Receptor-like serine/threonine-protein kinase" evidence="19">
    <location>
        <begin position="24"/>
        <end position="724"/>
    </location>
</feature>
<protein>
    <recommendedName>
        <fullName evidence="15">Receptor-like serine/threonine-protein kinase</fullName>
        <ecNumber evidence="15">2.7.11.1</ecNumber>
    </recommendedName>
</protein>
<evidence type="ECO:0000256" key="13">
    <source>
        <dbReference type="ARBA" id="ARBA00047899"/>
    </source>
</evidence>
<dbReference type="InterPro" id="IPR021820">
    <property type="entry name" value="S-locus_recpt_kinase_C"/>
</dbReference>
<dbReference type="SMART" id="SM00220">
    <property type="entry name" value="S_TKc"/>
    <property type="match status" value="1"/>
</dbReference>
<sequence length="724" mass="81451">MDVYSCIFLGANFLLFLSGVSSAADTITQSQSIIEGSTLISREGGFELGFFSLGSSTNRYLGIWYRNIPVKTVVWVANRRNPIEDSSGVLMINSTGNLVLLSQNTSVVWLANSTKEASSPILQLLDSGNLVLRDREEGNSENYLWQSFDHPSDILTGLDRRLSTWKNWDDPSPGELTWGIELTNNPEAVMWKGSEKYFRSGPWNGPRYSGAPELRYNPVFEFNFVNNENEVYYVYHLINKSIISKIIMNQTNYSCERYIWIDATSTWSLYSSVPRDNCDDYNLCGAYGNCIIGESPVCQCLKGFQSKSQETWNPKDWSQGCVRITQLSCQDKDKHGFIKFVGLKLPETTNSWVNESMNLEECRTKCLNNCSCMAYTNSNIRGGGSGCALWYGDLIDIRQVSLGGQNLYVRMPASELGRNLVLFNFNNKLGEGGFGAVYKGTLEDGQEIAVKRLSESSGQGLNEFKTEVILIAKLQHRNLVRLLGCCIQGEEKLLIYEYMTNKSLDTFIFDQARGKVLDWSKRFHIICGVARGLLYLHEDSRLRIIYRDLKASNVLLDSEMNPKISEFGIARTFRGDQTQGKTNRVIGTYGYMAPEYAINGLFSVKSDVFGFGILLMEMLSGKKNRAYYHPGESLNFIGHAWNLWREGRPLELVDTCLRDSCSLSEMLRCIQISLAGMSSVVMMLSGEPKEPGFFARKNPPDADSSSSKHQSSTNELTLTLLEAR</sequence>
<feature type="binding site" evidence="17">
    <location>
        <position position="451"/>
    </location>
    <ligand>
        <name>ATP</name>
        <dbReference type="ChEBI" id="CHEBI:30616"/>
    </ligand>
</feature>
<dbReference type="InterPro" id="IPR000742">
    <property type="entry name" value="EGF"/>
</dbReference>
<dbReference type="InterPro" id="IPR017441">
    <property type="entry name" value="Protein_kinase_ATP_BS"/>
</dbReference>
<evidence type="ECO:0000256" key="6">
    <source>
        <dbReference type="ARBA" id="ARBA00022741"/>
    </source>
</evidence>
<comment type="catalytic activity">
    <reaction evidence="14 15">
        <text>L-seryl-[protein] + ATP = O-phospho-L-seryl-[protein] + ADP + H(+)</text>
        <dbReference type="Rhea" id="RHEA:17989"/>
        <dbReference type="Rhea" id="RHEA-COMP:9863"/>
        <dbReference type="Rhea" id="RHEA-COMP:11604"/>
        <dbReference type="ChEBI" id="CHEBI:15378"/>
        <dbReference type="ChEBI" id="CHEBI:29999"/>
        <dbReference type="ChEBI" id="CHEBI:30616"/>
        <dbReference type="ChEBI" id="CHEBI:83421"/>
        <dbReference type="ChEBI" id="CHEBI:456216"/>
        <dbReference type="EC" id="2.7.11.1"/>
    </reaction>
</comment>
<evidence type="ECO:0000259" key="22">
    <source>
        <dbReference type="PROSITE" id="PS50927"/>
    </source>
</evidence>
<dbReference type="FunFam" id="2.90.10.10:FF:000001">
    <property type="entry name" value="G-type lectin S-receptor-like serine/threonine-protein kinase"/>
    <property type="match status" value="1"/>
</dbReference>
<name>A0A8T1P7X9_CARIL</name>
<keyword evidence="9" id="KW-1133">Transmembrane helix</keyword>
<dbReference type="InterPro" id="IPR001245">
    <property type="entry name" value="Ser-Thr/Tyr_kinase_cat_dom"/>
</dbReference>
<dbReference type="SMART" id="SM00108">
    <property type="entry name" value="B_lectin"/>
    <property type="match status" value="1"/>
</dbReference>
<dbReference type="PANTHER" id="PTHR32444">
    <property type="entry name" value="BULB-TYPE LECTIN DOMAIN-CONTAINING PROTEIN"/>
    <property type="match status" value="1"/>
</dbReference>
<dbReference type="InterPro" id="IPR008271">
    <property type="entry name" value="Ser/Thr_kinase_AS"/>
</dbReference>
<dbReference type="Pfam" id="PF00954">
    <property type="entry name" value="S_locus_glycop"/>
    <property type="match status" value="1"/>
</dbReference>
<dbReference type="InterPro" id="IPR001480">
    <property type="entry name" value="Bulb-type_lectin_dom"/>
</dbReference>